<feature type="transmembrane region" description="Helical" evidence="1">
    <location>
        <begin position="67"/>
        <end position="84"/>
    </location>
</feature>
<accession>A0AAU6WS82</accession>
<feature type="transmembrane region" description="Helical" evidence="1">
    <location>
        <begin position="9"/>
        <end position="29"/>
    </location>
</feature>
<evidence type="ECO:0000313" key="2">
    <source>
        <dbReference type="EMBL" id="XAO75481.1"/>
    </source>
</evidence>
<reference evidence="2 3" key="1">
    <citation type="submission" date="2024-04" db="EMBL/GenBank/DDBJ databases">
        <title>Genome sequencing and assembly of rice foliar adapted Chryseobacterium endophyticum OsEnb-ALM-A6.</title>
        <authorList>
            <person name="Kumar S."/>
            <person name="Javed M."/>
            <person name="Chouhan V."/>
            <person name="Charishma K."/>
            <person name="Patel A."/>
            <person name="Kumar M."/>
            <person name="Sahu K.P."/>
            <person name="Kumar A."/>
        </authorList>
    </citation>
    <scope>NUCLEOTIDE SEQUENCE [LARGE SCALE GENOMIC DNA]</scope>
    <source>
        <strain evidence="2 3">OsEnb-ALM-A6</strain>
    </source>
</reference>
<gene>
    <name evidence="2" type="ORF">AAFP95_06015</name>
</gene>
<evidence type="ECO:0000256" key="1">
    <source>
        <dbReference type="SAM" id="Phobius"/>
    </source>
</evidence>
<proteinExistence type="predicted"/>
<keyword evidence="3" id="KW-1185">Reference proteome</keyword>
<keyword evidence="1" id="KW-0812">Transmembrane</keyword>
<dbReference type="EMBL" id="CP154834">
    <property type="protein sequence ID" value="XAO75481.1"/>
    <property type="molecule type" value="Genomic_DNA"/>
</dbReference>
<evidence type="ECO:0000313" key="3">
    <source>
        <dbReference type="Proteomes" id="UP001463665"/>
    </source>
</evidence>
<protein>
    <submittedName>
        <fullName evidence="2">Uncharacterized protein</fullName>
    </submittedName>
</protein>
<organism evidence="2 3">
    <name type="scientific">Chryseobacterium endophyticum</name>
    <dbReference type="NCBI Taxonomy" id="1854762"/>
    <lineage>
        <taxon>Bacteria</taxon>
        <taxon>Pseudomonadati</taxon>
        <taxon>Bacteroidota</taxon>
        <taxon>Flavobacteriia</taxon>
        <taxon>Flavobacteriales</taxon>
        <taxon>Weeksellaceae</taxon>
        <taxon>Chryseobacterium group</taxon>
        <taxon>Chryseobacterium</taxon>
    </lineage>
</organism>
<keyword evidence="1" id="KW-0472">Membrane</keyword>
<dbReference type="RefSeq" id="WP_345767170.1">
    <property type="nucleotide sequence ID" value="NZ_CP154834.1"/>
</dbReference>
<sequence>MILDKEKTAIIFAIPALLIITAFFGNLFLEGWNWSPFDFLIAGILLFVTTFFINLVIRSQKALRSKFMICFVILLVLAMVWIELAV</sequence>
<name>A0AAU6WS82_9FLAO</name>
<keyword evidence="1" id="KW-1133">Transmembrane helix</keyword>
<dbReference type="AlphaFoldDB" id="A0AAU6WS82"/>
<feature type="transmembrane region" description="Helical" evidence="1">
    <location>
        <begin position="35"/>
        <end position="55"/>
    </location>
</feature>
<dbReference type="Proteomes" id="UP001463665">
    <property type="component" value="Chromosome"/>
</dbReference>